<comment type="caution">
    <text evidence="3">The sequence shown here is derived from an EMBL/GenBank/DDBJ whole genome shotgun (WGS) entry which is preliminary data.</text>
</comment>
<dbReference type="InterPro" id="IPR012337">
    <property type="entry name" value="RNaseH-like_sf"/>
</dbReference>
<reference evidence="3" key="1">
    <citation type="submission" date="2022-12" db="EMBL/GenBank/DDBJ databases">
        <title>Comparative genomics of Legionella pneumophila isolates from the West Bank and Germany support molecular epidemiology of Legionnaires disease.</title>
        <authorList>
            <person name="Zayed A.R."/>
            <person name="Bitar D.M."/>
            <person name="Steinert M."/>
            <person name="Lueck C."/>
            <person name="Brettar I."/>
            <person name="Hoefle M.G."/>
            <person name="Bunk B."/>
        </authorList>
    </citation>
    <scope>NUCLEOTIDE SEQUENCE</scope>
    <source>
        <strain evidence="3">H23</strain>
    </source>
</reference>
<dbReference type="GO" id="GO:0004803">
    <property type="term" value="F:transposase activity"/>
    <property type="evidence" value="ECO:0007669"/>
    <property type="project" value="InterPro"/>
</dbReference>
<dbReference type="GO" id="GO:0003677">
    <property type="term" value="F:DNA binding"/>
    <property type="evidence" value="ECO:0007669"/>
    <property type="project" value="InterPro"/>
</dbReference>
<feature type="domain" description="Transposase IS4-like" evidence="2">
    <location>
        <begin position="90"/>
        <end position="327"/>
    </location>
</feature>
<dbReference type="Pfam" id="PF01609">
    <property type="entry name" value="DDE_Tnp_1"/>
    <property type="match status" value="1"/>
</dbReference>
<dbReference type="NCBIfam" id="NF033591">
    <property type="entry name" value="transpos_IS4_2"/>
    <property type="match status" value="1"/>
</dbReference>
<feature type="transmembrane region" description="Helical" evidence="1">
    <location>
        <begin position="320"/>
        <end position="339"/>
    </location>
</feature>
<keyword evidence="1" id="KW-0812">Transmembrane</keyword>
<gene>
    <name evidence="3" type="ORF">O6C86_11620</name>
</gene>
<evidence type="ECO:0000256" key="1">
    <source>
        <dbReference type="SAM" id="Phobius"/>
    </source>
</evidence>
<dbReference type="RefSeq" id="WP_013101389.1">
    <property type="nucleotide sequence ID" value="NZ_CAXYJH010000013.1"/>
</dbReference>
<name>A0AAP3HFE8_LEGPN</name>
<dbReference type="AlphaFoldDB" id="A0AAP3HFE8"/>
<dbReference type="PANTHER" id="PTHR35404">
    <property type="entry name" value="TRANSPOSASE OF TN10"/>
    <property type="match status" value="1"/>
</dbReference>
<keyword evidence="1" id="KW-0472">Membrane</keyword>
<dbReference type="EMBL" id="JAPXIC010000075">
    <property type="protein sequence ID" value="MCZ4719857.1"/>
    <property type="molecule type" value="Genomic_DNA"/>
</dbReference>
<evidence type="ECO:0000313" key="3">
    <source>
        <dbReference type="EMBL" id="MCZ4719857.1"/>
    </source>
</evidence>
<dbReference type="GO" id="GO:0006313">
    <property type="term" value="P:DNA transposition"/>
    <property type="evidence" value="ECO:0007669"/>
    <property type="project" value="InterPro"/>
</dbReference>
<protein>
    <submittedName>
        <fullName evidence="3">IS4 family transposase</fullName>
    </submittedName>
</protein>
<proteinExistence type="predicted"/>
<evidence type="ECO:0000259" key="2">
    <source>
        <dbReference type="Pfam" id="PF01609"/>
    </source>
</evidence>
<feature type="transmembrane region" description="Helical" evidence="1">
    <location>
        <begin position="351"/>
        <end position="368"/>
    </location>
</feature>
<sequence>MHAVRLLQTNIEKSCPNIHKKRSVCLFEVVGSLIDCGKLWISALGRSLKNHTTAKHNIKKVDTLVGNRKLHDERDCFYNYVATTLIGTKTRPIIIVDWSPVSADCKHYFLRASVTGIGRSMTIYEEVHLQKHYANNTIHTHFLRKLRSILPENCHPIVVTDAGFRNTWFRLITKLGWDFIGRVRFQTLIKIGDEDWVYVKCLYPKATTTPKYLNRATVARANPLNANLYIYKERSKGRIKKTLQGVKCQSGNSKKYAKGAKEPWIIITSLPKGLNTAKKIIKIYKLRMQIEGAFKDIKNKRYGFRLPESGTKSIERLENLILIALLATVVAWLAGQVAISNKWHYQIQANTVRTIPVLSIMFIGLHILKHLTLYKVSKKQLIQAFSYISNYVLDWGNYDCVKL</sequence>
<organism evidence="3 4">
    <name type="scientific">Legionella pneumophila</name>
    <dbReference type="NCBI Taxonomy" id="446"/>
    <lineage>
        <taxon>Bacteria</taxon>
        <taxon>Pseudomonadati</taxon>
        <taxon>Pseudomonadota</taxon>
        <taxon>Gammaproteobacteria</taxon>
        <taxon>Legionellales</taxon>
        <taxon>Legionellaceae</taxon>
        <taxon>Legionella</taxon>
    </lineage>
</organism>
<evidence type="ECO:0000313" key="4">
    <source>
        <dbReference type="Proteomes" id="UP001071279"/>
    </source>
</evidence>
<dbReference type="InterPro" id="IPR002559">
    <property type="entry name" value="Transposase_11"/>
</dbReference>
<dbReference type="InterPro" id="IPR047658">
    <property type="entry name" value="IS4-like_transpos"/>
</dbReference>
<dbReference type="PANTHER" id="PTHR35404:SF8">
    <property type="entry name" value="TRANSPOSASE OF TN10"/>
    <property type="match status" value="1"/>
</dbReference>
<keyword evidence="1" id="KW-1133">Transmembrane helix</keyword>
<accession>A0AAP3HFE8</accession>
<dbReference type="SUPFAM" id="SSF53098">
    <property type="entry name" value="Ribonuclease H-like"/>
    <property type="match status" value="1"/>
</dbReference>
<dbReference type="Proteomes" id="UP001071279">
    <property type="component" value="Unassembled WGS sequence"/>
</dbReference>